<dbReference type="RefSeq" id="WP_075727152.1">
    <property type="nucleotide sequence ID" value="NZ_CP009245.1"/>
</dbReference>
<dbReference type="PANTHER" id="PTHR22674">
    <property type="entry name" value="NTPASE, KAP FAMILY P-LOOP DOMAIN-CONTAINING 1"/>
    <property type="match status" value="1"/>
</dbReference>
<evidence type="ECO:0000313" key="2">
    <source>
        <dbReference type="EMBL" id="APT85272.1"/>
    </source>
</evidence>
<dbReference type="InterPro" id="IPR011646">
    <property type="entry name" value="KAP_P-loop"/>
</dbReference>
<gene>
    <name evidence="2" type="ORF">CAQU_09545</name>
</gene>
<dbReference type="SUPFAM" id="SSF52540">
    <property type="entry name" value="P-loop containing nucleoside triphosphate hydrolases"/>
    <property type="match status" value="1"/>
</dbReference>
<accession>A0A1L7CHD3</accession>
<dbReference type="EMBL" id="CP009245">
    <property type="protein sequence ID" value="APT85272.1"/>
    <property type="molecule type" value="Genomic_DNA"/>
</dbReference>
<protein>
    <recommendedName>
        <fullName evidence="1">KAP NTPase domain-containing protein</fullName>
    </recommendedName>
</protein>
<reference evidence="2 3" key="1">
    <citation type="submission" date="2014-08" db="EMBL/GenBank/DDBJ databases">
        <title>Complete genome sequence of Corynebacterium aquilae S-613T(T) (=DSM 44791(T)), isolated from the choana of a healthy golden eagle.</title>
        <authorList>
            <person name="Ruckert C."/>
            <person name="Albersmeier A."/>
            <person name="Winkler A."/>
            <person name="Kalinowski J."/>
        </authorList>
    </citation>
    <scope>NUCLEOTIDE SEQUENCE [LARGE SCALE GENOMIC DNA]</scope>
    <source>
        <strain evidence="2 3">S-613</strain>
    </source>
</reference>
<organism evidence="2 3">
    <name type="scientific">Corynebacterium aquilae DSM 44791</name>
    <dbReference type="NCBI Taxonomy" id="1431546"/>
    <lineage>
        <taxon>Bacteria</taxon>
        <taxon>Bacillati</taxon>
        <taxon>Actinomycetota</taxon>
        <taxon>Actinomycetes</taxon>
        <taxon>Mycobacteriales</taxon>
        <taxon>Corynebacteriaceae</taxon>
        <taxon>Corynebacterium</taxon>
    </lineage>
</organism>
<dbReference type="PANTHER" id="PTHR22674:SF6">
    <property type="entry name" value="NTPASE KAP FAMILY P-LOOP DOMAIN-CONTAINING PROTEIN 1"/>
    <property type="match status" value="1"/>
</dbReference>
<dbReference type="Gene3D" id="3.40.50.300">
    <property type="entry name" value="P-loop containing nucleotide triphosphate hydrolases"/>
    <property type="match status" value="1"/>
</dbReference>
<dbReference type="Proteomes" id="UP000185478">
    <property type="component" value="Chromosome"/>
</dbReference>
<proteinExistence type="predicted"/>
<evidence type="ECO:0000259" key="1">
    <source>
        <dbReference type="Pfam" id="PF07693"/>
    </source>
</evidence>
<dbReference type="KEGG" id="caqu:CAQU_09545"/>
<dbReference type="InterPro" id="IPR027417">
    <property type="entry name" value="P-loop_NTPase"/>
</dbReference>
<dbReference type="Pfam" id="PF07693">
    <property type="entry name" value="KAP_NTPase"/>
    <property type="match status" value="1"/>
</dbReference>
<dbReference type="InterPro" id="IPR052754">
    <property type="entry name" value="NTPase_KAP_P-loop"/>
</dbReference>
<keyword evidence="3" id="KW-1185">Reference proteome</keyword>
<evidence type="ECO:0000313" key="3">
    <source>
        <dbReference type="Proteomes" id="UP000185478"/>
    </source>
</evidence>
<name>A0A1L7CHD3_9CORY</name>
<feature type="domain" description="KAP NTPase" evidence="1">
    <location>
        <begin position="31"/>
        <end position="345"/>
    </location>
</feature>
<dbReference type="OrthoDB" id="88903at2"/>
<dbReference type="AlphaFoldDB" id="A0A1L7CHD3"/>
<sequence length="631" mass="69603">MFGRKAAAVLSATDNPVGQGNNHDLLNLGNYATGLAAFMRGCETPMTVAIQGDWGSGKTSLMNMVRELLDSGETQPPNQRPETPAAVKTMFFNTWQYSQFDMGDNLILALISQFIDHISPETPGAQQGQKLKKTLAKIARTLGVGVATEAASVIPLLPLLVKAVDGGIDAYANTLSSEELSEQARSELQGNTKILSELREELRELVATSLAGRYERLVVFIDDLDRLEPARAVELMEALKLFLDVENCVFVLAIDFEVVKQGVKAKYGSEFDDRKAQAFFDKIIQVPFHVPVNAYEISSLLKGMLEGILVDSSQDIDPHLIDAIRYSIGNNPRSLKRLVNTFGLLTIIDDQHTDTNQATTQRKECLLAALCMQSAYPRYYQHFNRRLMSLGDPQDAPEFASFIHADINFDEDDSEKHLDKLSEWGIRGEDAEQFELFLQNFAEIFTGEGEKSNQAAAFEQLRASMHISAITAVGNSHSKPDVTWNYGLDAVAGVLRDKHAISSERIDWFEQLYGAVNEGEQRVATSIGRQAEAKFKVSLPGGEEGTLVSQIRFQATATQVSMVKNNLALRDELEQLLRAAGFTDSELTIGEGKSGNFMIAVRQMTPENTPPTSTRFAALVECLQKAHEVLA</sequence>